<keyword evidence="4" id="KW-1185">Reference proteome</keyword>
<dbReference type="Pfam" id="PF02931">
    <property type="entry name" value="Neur_chan_LBD"/>
    <property type="match status" value="1"/>
</dbReference>
<dbReference type="PANTHER" id="PTHR18945">
    <property type="entry name" value="NEUROTRANSMITTER GATED ION CHANNEL"/>
    <property type="match status" value="1"/>
</dbReference>
<keyword evidence="1" id="KW-0472">Membrane</keyword>
<organism evidence="3 4">
    <name type="scientific">Acyrthosiphon pisum</name>
    <name type="common">Pea aphid</name>
    <dbReference type="NCBI Taxonomy" id="7029"/>
    <lineage>
        <taxon>Eukaryota</taxon>
        <taxon>Metazoa</taxon>
        <taxon>Ecdysozoa</taxon>
        <taxon>Arthropoda</taxon>
        <taxon>Hexapoda</taxon>
        <taxon>Insecta</taxon>
        <taxon>Pterygota</taxon>
        <taxon>Neoptera</taxon>
        <taxon>Paraneoptera</taxon>
        <taxon>Hemiptera</taxon>
        <taxon>Sternorrhyncha</taxon>
        <taxon>Aphidomorpha</taxon>
        <taxon>Aphidoidea</taxon>
        <taxon>Aphididae</taxon>
        <taxon>Macrosiphini</taxon>
        <taxon>Acyrthosiphon</taxon>
    </lineage>
</organism>
<dbReference type="InterPro" id="IPR006201">
    <property type="entry name" value="Neur_channel"/>
</dbReference>
<feature type="transmembrane region" description="Helical" evidence="1">
    <location>
        <begin position="12"/>
        <end position="38"/>
    </location>
</feature>
<dbReference type="AlphaFoldDB" id="A0A8R2JQ36"/>
<dbReference type="Gene3D" id="1.20.58.390">
    <property type="entry name" value="Neurotransmitter-gated ion-channel transmembrane domain"/>
    <property type="match status" value="1"/>
</dbReference>
<feature type="transmembrane region" description="Helical" evidence="1">
    <location>
        <begin position="268"/>
        <end position="286"/>
    </location>
</feature>
<dbReference type="Gene3D" id="2.70.170.10">
    <property type="entry name" value="Neurotransmitter-gated ion-channel ligand-binding domain"/>
    <property type="match status" value="1"/>
</dbReference>
<dbReference type="GO" id="GO:0005230">
    <property type="term" value="F:extracellular ligand-gated monoatomic ion channel activity"/>
    <property type="evidence" value="ECO:0007669"/>
    <property type="project" value="InterPro"/>
</dbReference>
<dbReference type="InterPro" id="IPR036734">
    <property type="entry name" value="Neur_chan_lig-bd_sf"/>
</dbReference>
<dbReference type="GO" id="GO:0016020">
    <property type="term" value="C:membrane"/>
    <property type="evidence" value="ECO:0007669"/>
    <property type="project" value="InterPro"/>
</dbReference>
<evidence type="ECO:0000259" key="2">
    <source>
        <dbReference type="Pfam" id="PF02931"/>
    </source>
</evidence>
<protein>
    <recommendedName>
        <fullName evidence="2">Neurotransmitter-gated ion-channel ligand-binding domain-containing protein</fullName>
    </recommendedName>
</protein>
<keyword evidence="1" id="KW-1133">Transmembrane helix</keyword>
<name>A0A8R2JQ36_ACYPI</name>
<dbReference type="EnsemblMetazoa" id="XM_029488131.1">
    <property type="protein sequence ID" value="XP_029343991.1"/>
    <property type="gene ID" value="LOC100167484"/>
</dbReference>
<dbReference type="Proteomes" id="UP000007819">
    <property type="component" value="Chromosome A1"/>
</dbReference>
<evidence type="ECO:0000256" key="1">
    <source>
        <dbReference type="SAM" id="Phobius"/>
    </source>
</evidence>
<evidence type="ECO:0000313" key="4">
    <source>
        <dbReference type="Proteomes" id="UP000007819"/>
    </source>
</evidence>
<accession>A0A8R2JQ36</accession>
<evidence type="ECO:0000313" key="3">
    <source>
        <dbReference type="EnsemblMetazoa" id="XP_029343991.1"/>
    </source>
</evidence>
<dbReference type="OrthoDB" id="6604040at2759"/>
<feature type="transmembrane region" description="Helical" evidence="1">
    <location>
        <begin position="298"/>
        <end position="315"/>
    </location>
</feature>
<dbReference type="GO" id="GO:0004888">
    <property type="term" value="F:transmembrane signaling receptor activity"/>
    <property type="evidence" value="ECO:0007669"/>
    <property type="project" value="InterPro"/>
</dbReference>
<sequence length="396" mass="46393">MYTFTVFSFSYYLLLSFMLNTMVVFKVGFFYICAVFFLGSSHNYSEGCSKDSTGSSAAARLSNDLFCSYNKNIRPVMNQSSQTSVNTKFYIFNVHMNEKRDILQLSIQLIMEWKDEFLVWDSSKYDNIQYMYEESTHIWLPHIMSYNMGFNGEDNREYSYFLPLSTVKISNKGNVTYNHRVTLNAQCSTNIAKWPFDSHNCSFQIGSPIYTDLYVNYTFSNDEYYNLYFYEPDGEWKLNSIQHEYVNINNSINSFLRYEIYIARFSSIYYSSIIIPAVVISLMRIFTFLMGRESTLRLIVLCLIFISELLYIQFLDTKLPNNGKQTVYIILLYRNSLILTAIALVITVISNEIYNRVLMISRNGPEWLKSVLKFFLNKISNCYANKFSHSGSRTFN</sequence>
<keyword evidence="1" id="KW-0812">Transmembrane</keyword>
<reference evidence="3" key="2">
    <citation type="submission" date="2022-06" db="UniProtKB">
        <authorList>
            <consortium name="EnsemblMetazoa"/>
        </authorList>
    </citation>
    <scope>IDENTIFICATION</scope>
</reference>
<feature type="transmembrane region" description="Helical" evidence="1">
    <location>
        <begin position="327"/>
        <end position="349"/>
    </location>
</feature>
<feature type="domain" description="Neurotransmitter-gated ion-channel ligand-binding" evidence="2">
    <location>
        <begin position="59"/>
        <end position="264"/>
    </location>
</feature>
<dbReference type="KEGG" id="api:100167484"/>
<dbReference type="GeneID" id="100167484"/>
<dbReference type="InterPro" id="IPR038050">
    <property type="entry name" value="Neuro_actylchol_rec"/>
</dbReference>
<dbReference type="InterPro" id="IPR006202">
    <property type="entry name" value="Neur_chan_lig-bd"/>
</dbReference>
<reference evidence="4" key="1">
    <citation type="submission" date="2010-06" db="EMBL/GenBank/DDBJ databases">
        <authorList>
            <person name="Jiang H."/>
            <person name="Abraham K."/>
            <person name="Ali S."/>
            <person name="Alsbrooks S.L."/>
            <person name="Anim B.N."/>
            <person name="Anosike U.S."/>
            <person name="Attaway T."/>
            <person name="Bandaranaike D.P."/>
            <person name="Battles P.K."/>
            <person name="Bell S.N."/>
            <person name="Bell A.V."/>
            <person name="Beltran B."/>
            <person name="Bickham C."/>
            <person name="Bustamante Y."/>
            <person name="Caleb T."/>
            <person name="Canada A."/>
            <person name="Cardenas V."/>
            <person name="Carter K."/>
            <person name="Chacko J."/>
            <person name="Chandrabose M.N."/>
            <person name="Chavez D."/>
            <person name="Chavez A."/>
            <person name="Chen L."/>
            <person name="Chu H.-S."/>
            <person name="Claassen K.J."/>
            <person name="Cockrell R."/>
            <person name="Collins M."/>
            <person name="Cooper J.A."/>
            <person name="Cree A."/>
            <person name="Curry S.M."/>
            <person name="Da Y."/>
            <person name="Dao M.D."/>
            <person name="Das B."/>
            <person name="Davila M.-L."/>
            <person name="Davy-Carroll L."/>
            <person name="Denson S."/>
            <person name="Dinh H."/>
            <person name="Ebong V.E."/>
            <person name="Edwards J.R."/>
            <person name="Egan A."/>
            <person name="El-Daye J."/>
            <person name="Escobedo L."/>
            <person name="Fernandez S."/>
            <person name="Fernando P.R."/>
            <person name="Flagg N."/>
            <person name="Forbes L.D."/>
            <person name="Fowler R.G."/>
            <person name="Fu Q."/>
            <person name="Gabisi R.A."/>
            <person name="Ganer J."/>
            <person name="Garbino Pronczuk A."/>
            <person name="Garcia R.M."/>
            <person name="Garner T."/>
            <person name="Garrett T.E."/>
            <person name="Gonzalez D.A."/>
            <person name="Hamid H."/>
            <person name="Hawkins E.S."/>
            <person name="Hirani K."/>
            <person name="Hogues M.E."/>
            <person name="Hollins B."/>
            <person name="Hsiao C.-H."/>
            <person name="Jabil R."/>
            <person name="James M.L."/>
            <person name="Jhangiani S.N."/>
            <person name="Johnson B."/>
            <person name="Johnson Q."/>
            <person name="Joshi V."/>
            <person name="Kalu J.B."/>
            <person name="Kam C."/>
            <person name="Kashfia A."/>
            <person name="Keebler J."/>
            <person name="Kisamo H."/>
            <person name="Kovar C.L."/>
            <person name="Lago L.A."/>
            <person name="Lai C.-Y."/>
            <person name="Laidlaw J."/>
            <person name="Lara F."/>
            <person name="Le T.-K."/>
            <person name="Lee S.L."/>
            <person name="Legall F.H."/>
            <person name="Lemon S.J."/>
            <person name="Lewis L.R."/>
            <person name="Li B."/>
            <person name="Liu Y."/>
            <person name="Liu Y.-S."/>
            <person name="Lopez J."/>
            <person name="Lozado R.J."/>
            <person name="Lu J."/>
            <person name="Madu R.C."/>
            <person name="Maheshwari M."/>
            <person name="Maheshwari R."/>
            <person name="Malloy K."/>
            <person name="Martinez E."/>
            <person name="Mathew T."/>
            <person name="Mercado I.C."/>
            <person name="Mercado C."/>
            <person name="Meyer B."/>
            <person name="Montgomery K."/>
            <person name="Morgan M.B."/>
            <person name="Munidasa M."/>
            <person name="Nazareth L.V."/>
            <person name="Nelson J."/>
            <person name="Ng B.M."/>
            <person name="Nguyen N.B."/>
            <person name="Nguyen P.Q."/>
            <person name="Nguyen T."/>
            <person name="Obregon M."/>
            <person name="Okwuonu G.O."/>
            <person name="Onwere C.G."/>
            <person name="Orozco G."/>
            <person name="Parra A."/>
            <person name="Patel S."/>
            <person name="Patil S."/>
            <person name="Perez A."/>
            <person name="Perez Y."/>
            <person name="Pham C."/>
            <person name="Primus E.L."/>
            <person name="Pu L.-L."/>
            <person name="Puazo M."/>
            <person name="Qin X."/>
            <person name="Quiroz J.B."/>
            <person name="Reese J."/>
            <person name="Richards S."/>
            <person name="Rives C.M."/>
            <person name="Robberts R."/>
            <person name="Ruiz S.J."/>
            <person name="Ruiz M.J."/>
            <person name="Santibanez J."/>
            <person name="Schneider B.W."/>
            <person name="Sisson I."/>
            <person name="Smith M."/>
            <person name="Sodergren E."/>
            <person name="Song X.-Z."/>
            <person name="Song B.B."/>
            <person name="Summersgill H."/>
            <person name="Thelus R."/>
            <person name="Thornton R.D."/>
            <person name="Trejos Z.Y."/>
            <person name="Usmani K."/>
            <person name="Vattathil S."/>
            <person name="Villasana D."/>
            <person name="Walker D.L."/>
            <person name="Wang S."/>
            <person name="Wang K."/>
            <person name="White C.S."/>
            <person name="Williams A.C."/>
            <person name="Williamson J."/>
            <person name="Wilson K."/>
            <person name="Woghiren I.O."/>
            <person name="Woodworth J.R."/>
            <person name="Worley K.C."/>
            <person name="Wright R.A."/>
            <person name="Wu W."/>
            <person name="Young L."/>
            <person name="Zhang L."/>
            <person name="Zhang J."/>
            <person name="Zhu Y."/>
            <person name="Muzny D.M."/>
            <person name="Weinstock G."/>
            <person name="Gibbs R.A."/>
        </authorList>
    </citation>
    <scope>NUCLEOTIDE SEQUENCE [LARGE SCALE GENOMIC DNA]</scope>
    <source>
        <strain evidence="4">LSR1</strain>
    </source>
</reference>
<dbReference type="CDD" id="cd18989">
    <property type="entry name" value="LGIC_ECD_cation"/>
    <property type="match status" value="1"/>
</dbReference>
<dbReference type="SUPFAM" id="SSF63712">
    <property type="entry name" value="Nicotinic receptor ligand binding domain-like"/>
    <property type="match status" value="1"/>
</dbReference>
<dbReference type="RefSeq" id="XP_029343991.1">
    <property type="nucleotide sequence ID" value="XM_029488131.1"/>
</dbReference>
<proteinExistence type="predicted"/>